<proteinExistence type="predicted"/>
<dbReference type="AlphaFoldDB" id="A0AAQ3UTK2"/>
<dbReference type="Proteomes" id="UP001341281">
    <property type="component" value="Chromosome 10"/>
</dbReference>
<name>A0AAQ3UTK2_PASNO</name>
<accession>A0AAQ3UTK2</accession>
<sequence length="116" mass="12252">MSRSTVGLCSTVTGRARTAQLGRKGLHSDIPGREGLRSQIQATECLSVQIHLVGGLCFIGLAYLYDVRMRLTRGGASQLGARRRMRPARGGASKLRCVSARMAPTNGAAKARGGPS</sequence>
<keyword evidence="2" id="KW-1185">Reference proteome</keyword>
<organism evidence="1 2">
    <name type="scientific">Paspalum notatum var. saurae</name>
    <dbReference type="NCBI Taxonomy" id="547442"/>
    <lineage>
        <taxon>Eukaryota</taxon>
        <taxon>Viridiplantae</taxon>
        <taxon>Streptophyta</taxon>
        <taxon>Embryophyta</taxon>
        <taxon>Tracheophyta</taxon>
        <taxon>Spermatophyta</taxon>
        <taxon>Magnoliopsida</taxon>
        <taxon>Liliopsida</taxon>
        <taxon>Poales</taxon>
        <taxon>Poaceae</taxon>
        <taxon>PACMAD clade</taxon>
        <taxon>Panicoideae</taxon>
        <taxon>Andropogonodae</taxon>
        <taxon>Paspaleae</taxon>
        <taxon>Paspalinae</taxon>
        <taxon>Paspalum</taxon>
    </lineage>
</organism>
<gene>
    <name evidence="1" type="ORF">U9M48_043476</name>
</gene>
<evidence type="ECO:0000313" key="2">
    <source>
        <dbReference type="Proteomes" id="UP001341281"/>
    </source>
</evidence>
<dbReference type="EMBL" id="CP144754">
    <property type="protein sequence ID" value="WVZ97981.1"/>
    <property type="molecule type" value="Genomic_DNA"/>
</dbReference>
<protein>
    <submittedName>
        <fullName evidence="1">Uncharacterized protein</fullName>
    </submittedName>
</protein>
<reference evidence="1 2" key="1">
    <citation type="submission" date="2024-02" db="EMBL/GenBank/DDBJ databases">
        <title>High-quality chromosome-scale genome assembly of Pensacola bahiagrass (Paspalum notatum Flugge var. saurae).</title>
        <authorList>
            <person name="Vega J.M."/>
            <person name="Podio M."/>
            <person name="Orjuela J."/>
            <person name="Siena L.A."/>
            <person name="Pessino S.C."/>
            <person name="Combes M.C."/>
            <person name="Mariac C."/>
            <person name="Albertini E."/>
            <person name="Pupilli F."/>
            <person name="Ortiz J.P.A."/>
            <person name="Leblanc O."/>
        </authorList>
    </citation>
    <scope>NUCLEOTIDE SEQUENCE [LARGE SCALE GENOMIC DNA]</scope>
    <source>
        <strain evidence="1">R1</strain>
        <tissue evidence="1">Leaf</tissue>
    </source>
</reference>
<evidence type="ECO:0000313" key="1">
    <source>
        <dbReference type="EMBL" id="WVZ97981.1"/>
    </source>
</evidence>